<dbReference type="PANTHER" id="PTHR31760">
    <property type="entry name" value="S-ADENOSYL-L-METHIONINE-DEPENDENT METHYLTRANSFERASES SUPERFAMILY PROTEIN"/>
    <property type="match status" value="1"/>
</dbReference>
<evidence type="ECO:0000256" key="1">
    <source>
        <dbReference type="ARBA" id="ARBA00022490"/>
    </source>
</evidence>
<accession>A0A378TG17</accession>
<dbReference type="InterPro" id="IPR003682">
    <property type="entry name" value="rRNA_ssu_MeTfrase_G"/>
</dbReference>
<dbReference type="SUPFAM" id="SSF53335">
    <property type="entry name" value="S-adenosyl-L-methionine-dependent methyltransferases"/>
    <property type="match status" value="1"/>
</dbReference>
<dbReference type="PANTHER" id="PTHR31760:SF0">
    <property type="entry name" value="S-ADENOSYL-L-METHIONINE-DEPENDENT METHYLTRANSFERASES SUPERFAMILY PROTEIN"/>
    <property type="match status" value="1"/>
</dbReference>
<gene>
    <name evidence="6 7" type="primary">rsmG</name>
    <name evidence="7" type="ORF">NCTC10821_03127</name>
</gene>
<keyword evidence="4 6" id="KW-0808">Transferase</keyword>
<proteinExistence type="inferred from homology"/>
<sequence>MKHDHAASVPEAAADVFGGRLALAQRYVEILATDGVERGLIGPRETERLWDRHVLNSAAIAELIPEGQRGADVGSGAGLPGIPLAIARPDLDVTLIEPMLRRTVFLEYVIDELALDGVRVSRHRAEEPAAREGADFDFVTSRAVAALDKLTRWTAPLLKADGLMLALKGDRAESEIAEHSAAMASLGVVDPKVMRCGVEYLEPPATVVVARRTAESRQRQRKPSGRRGR</sequence>
<feature type="binding site" evidence="6">
    <location>
        <begin position="125"/>
        <end position="126"/>
    </location>
    <ligand>
        <name>S-adenosyl-L-methionine</name>
        <dbReference type="ChEBI" id="CHEBI:59789"/>
    </ligand>
</feature>
<dbReference type="EMBL" id="UGQT01000001">
    <property type="protein sequence ID" value="STZ59590.1"/>
    <property type="molecule type" value="Genomic_DNA"/>
</dbReference>
<dbReference type="NCBIfam" id="TIGR00138">
    <property type="entry name" value="rsmG_gidB"/>
    <property type="match status" value="1"/>
</dbReference>
<dbReference type="PIRSF" id="PIRSF003078">
    <property type="entry name" value="GidB"/>
    <property type="match status" value="1"/>
</dbReference>
<dbReference type="GO" id="GO:0005829">
    <property type="term" value="C:cytosol"/>
    <property type="evidence" value="ECO:0007669"/>
    <property type="project" value="TreeGrafter"/>
</dbReference>
<protein>
    <recommendedName>
        <fullName evidence="6">Ribosomal RNA small subunit methyltransferase G</fullName>
        <ecNumber evidence="6">2.1.1.-</ecNumber>
    </recommendedName>
    <alternativeName>
        <fullName evidence="6">16S rRNA 7-methylguanosine methyltransferase</fullName>
        <shortName evidence="6">16S rRNA m7G methyltransferase</shortName>
    </alternativeName>
</protein>
<reference evidence="7 8" key="1">
    <citation type="submission" date="2018-06" db="EMBL/GenBank/DDBJ databases">
        <authorList>
            <consortium name="Pathogen Informatics"/>
            <person name="Doyle S."/>
        </authorList>
    </citation>
    <scope>NUCLEOTIDE SEQUENCE [LARGE SCALE GENOMIC DNA]</scope>
    <source>
        <strain evidence="7 8">NCTC10821</strain>
    </source>
</reference>
<keyword evidence="3 6" id="KW-0489">Methyltransferase</keyword>
<evidence type="ECO:0000256" key="5">
    <source>
        <dbReference type="ARBA" id="ARBA00022691"/>
    </source>
</evidence>
<comment type="subcellular location">
    <subcellularLocation>
        <location evidence="6">Cytoplasm</location>
    </subcellularLocation>
</comment>
<evidence type="ECO:0000256" key="2">
    <source>
        <dbReference type="ARBA" id="ARBA00022552"/>
    </source>
</evidence>
<feature type="binding site" evidence="6">
    <location>
        <position position="79"/>
    </location>
    <ligand>
        <name>S-adenosyl-L-methionine</name>
        <dbReference type="ChEBI" id="CHEBI:59789"/>
    </ligand>
</feature>
<dbReference type="GO" id="GO:0070043">
    <property type="term" value="F:rRNA (guanine-N7-)-methyltransferase activity"/>
    <property type="evidence" value="ECO:0007669"/>
    <property type="project" value="UniProtKB-UniRule"/>
</dbReference>
<evidence type="ECO:0000256" key="4">
    <source>
        <dbReference type="ARBA" id="ARBA00022679"/>
    </source>
</evidence>
<evidence type="ECO:0000256" key="6">
    <source>
        <dbReference type="HAMAP-Rule" id="MF_00074"/>
    </source>
</evidence>
<keyword evidence="5 6" id="KW-0949">S-adenosyl-L-methionine</keyword>
<feature type="binding site" evidence="6">
    <location>
        <position position="74"/>
    </location>
    <ligand>
        <name>S-adenosyl-L-methionine</name>
        <dbReference type="ChEBI" id="CHEBI:59789"/>
    </ligand>
</feature>
<evidence type="ECO:0000256" key="3">
    <source>
        <dbReference type="ARBA" id="ARBA00022603"/>
    </source>
</evidence>
<dbReference type="HAMAP" id="MF_00074">
    <property type="entry name" value="16SrRNA_methyltr_G"/>
    <property type="match status" value="1"/>
</dbReference>
<evidence type="ECO:0000313" key="7">
    <source>
        <dbReference type="EMBL" id="STZ59590.1"/>
    </source>
</evidence>
<evidence type="ECO:0000313" key="8">
    <source>
        <dbReference type="Proteomes" id="UP000254978"/>
    </source>
</evidence>
<dbReference type="InterPro" id="IPR029063">
    <property type="entry name" value="SAM-dependent_MTases_sf"/>
</dbReference>
<dbReference type="CDD" id="cd02440">
    <property type="entry name" value="AdoMet_MTases"/>
    <property type="match status" value="1"/>
</dbReference>
<dbReference type="Proteomes" id="UP000254978">
    <property type="component" value="Unassembled WGS sequence"/>
</dbReference>
<comment type="function">
    <text evidence="6">Specifically methylates the N7 position of a guanine in 16S rRNA.</text>
</comment>
<keyword evidence="8" id="KW-1185">Reference proteome</keyword>
<feature type="binding site" evidence="6">
    <location>
        <position position="142"/>
    </location>
    <ligand>
        <name>S-adenosyl-L-methionine</name>
        <dbReference type="ChEBI" id="CHEBI:59789"/>
    </ligand>
</feature>
<name>A0A378TG17_9MYCO</name>
<keyword evidence="1 6" id="KW-0963">Cytoplasm</keyword>
<dbReference type="Gene3D" id="3.40.50.150">
    <property type="entry name" value="Vaccinia Virus protein VP39"/>
    <property type="match status" value="1"/>
</dbReference>
<comment type="similarity">
    <text evidence="6">Belongs to the methyltransferase superfamily. RNA methyltransferase RsmG family.</text>
</comment>
<organism evidence="7 8">
    <name type="scientific">Mycolicibacterium tokaiense</name>
    <dbReference type="NCBI Taxonomy" id="39695"/>
    <lineage>
        <taxon>Bacteria</taxon>
        <taxon>Bacillati</taxon>
        <taxon>Actinomycetota</taxon>
        <taxon>Actinomycetes</taxon>
        <taxon>Mycobacteriales</taxon>
        <taxon>Mycobacteriaceae</taxon>
        <taxon>Mycolicibacterium</taxon>
    </lineage>
</organism>
<dbReference type="Pfam" id="PF02527">
    <property type="entry name" value="GidB"/>
    <property type="match status" value="1"/>
</dbReference>
<dbReference type="EC" id="2.1.1.-" evidence="6"/>
<keyword evidence="2 6" id="KW-0698">rRNA processing</keyword>
<dbReference type="AlphaFoldDB" id="A0A378TG17"/>
<comment type="caution">
    <text evidence="6">Lacks conserved residue(s) required for the propagation of feature annotation.</text>
</comment>